<evidence type="ECO:0000313" key="2">
    <source>
        <dbReference type="Proteomes" id="UP000030655"/>
    </source>
</evidence>
<organism evidence="1 2">
    <name type="scientific">Anncaliia algerae PRA339</name>
    <dbReference type="NCBI Taxonomy" id="1288291"/>
    <lineage>
        <taxon>Eukaryota</taxon>
        <taxon>Fungi</taxon>
        <taxon>Fungi incertae sedis</taxon>
        <taxon>Microsporidia</taxon>
        <taxon>Tubulinosematoidea</taxon>
        <taxon>Tubulinosematidae</taxon>
        <taxon>Anncaliia</taxon>
    </lineage>
</organism>
<keyword evidence="2" id="KW-1185">Reference proteome</keyword>
<accession>A0A059F441</accession>
<protein>
    <submittedName>
        <fullName evidence="1">Uncharacterized protein</fullName>
    </submittedName>
</protein>
<proteinExistence type="predicted"/>
<dbReference type="AlphaFoldDB" id="A0A059F441"/>
<name>A0A059F441_9MICR</name>
<gene>
    <name evidence="1" type="ORF">H312_00515</name>
</gene>
<dbReference type="VEuPathDB" id="MicrosporidiaDB:H312_00515"/>
<dbReference type="Proteomes" id="UP000030655">
    <property type="component" value="Unassembled WGS sequence"/>
</dbReference>
<sequence>MNFMQKFLTFIVIVSDEIIFSFCSSLQNEFSPMHYSESQYFSNQTNPGLLPFKYCLRPNLYETLASSMLHSSIQNVDKSGIAYEEQEVLSNMRNTNYRSLDDQNYNPIRQNFNDDKNKYHSKRNNYVTYEYLCFLDDLKNHNRTTNIRAYQANFLKRELKKFNNETFFNAMRRAFEVKMVKSKILDSDIKVCIINLMLKYFENNYYNAILFFAFWNYFSYGFKNCIFDKNKVLYVQIYRNIWSGEMKKIPFENLLQNWSLHYIFYNGYQIYLTLIELFIQIQKDFMVPEECILRRFKSFELRSYYILQHFLSVF</sequence>
<reference evidence="1 2" key="2">
    <citation type="submission" date="2014-03" db="EMBL/GenBank/DDBJ databases">
        <title>The Genome Sequence of Anncaliia algerae insect isolate PRA339.</title>
        <authorList>
            <consortium name="The Broad Institute Genome Sequencing Platform"/>
            <consortium name="The Broad Institute Genome Sequencing Center for Infectious Disease"/>
            <person name="Cuomo C."/>
            <person name="Becnel J."/>
            <person name="Sanscrainte N."/>
            <person name="Walker B."/>
            <person name="Young S.K."/>
            <person name="Zeng Q."/>
            <person name="Gargeya S."/>
            <person name="Fitzgerald M."/>
            <person name="Haas B."/>
            <person name="Abouelleil A."/>
            <person name="Alvarado L."/>
            <person name="Arachchi H.M."/>
            <person name="Berlin A.M."/>
            <person name="Chapman S.B."/>
            <person name="Dewar J."/>
            <person name="Goldberg J."/>
            <person name="Griggs A."/>
            <person name="Gujja S."/>
            <person name="Hansen M."/>
            <person name="Howarth C."/>
            <person name="Imamovic A."/>
            <person name="Larimer J."/>
            <person name="McCowan C."/>
            <person name="Murphy C."/>
            <person name="Neiman D."/>
            <person name="Pearson M."/>
            <person name="Priest M."/>
            <person name="Roberts A."/>
            <person name="Saif S."/>
            <person name="Shea T."/>
            <person name="Sisk P."/>
            <person name="Sykes S."/>
            <person name="Wortman J."/>
            <person name="Nusbaum C."/>
            <person name="Birren B."/>
        </authorList>
    </citation>
    <scope>NUCLEOTIDE SEQUENCE [LARGE SCALE GENOMIC DNA]</scope>
    <source>
        <strain evidence="1 2">PRA339</strain>
    </source>
</reference>
<reference evidence="2" key="1">
    <citation type="submission" date="2013-02" db="EMBL/GenBank/DDBJ databases">
        <authorList>
            <consortium name="The Broad Institute Genome Sequencing Platform"/>
            <person name="Cuomo C."/>
            <person name="Becnel J."/>
            <person name="Sanscrainte N."/>
            <person name="Walker B."/>
            <person name="Young S.K."/>
            <person name="Zeng Q."/>
            <person name="Gargeya S."/>
            <person name="Fitzgerald M."/>
            <person name="Haas B."/>
            <person name="Abouelleil A."/>
            <person name="Alvarado L."/>
            <person name="Arachchi H.M."/>
            <person name="Berlin A.M."/>
            <person name="Chapman S.B."/>
            <person name="Dewar J."/>
            <person name="Goldberg J."/>
            <person name="Griggs A."/>
            <person name="Gujja S."/>
            <person name="Hansen M."/>
            <person name="Howarth C."/>
            <person name="Imamovic A."/>
            <person name="Larimer J."/>
            <person name="McCowan C."/>
            <person name="Murphy C."/>
            <person name="Neiman D."/>
            <person name="Pearson M."/>
            <person name="Priest M."/>
            <person name="Roberts A."/>
            <person name="Saif S."/>
            <person name="Shea T."/>
            <person name="Sisk P."/>
            <person name="Sykes S."/>
            <person name="Wortman J."/>
            <person name="Nusbaum C."/>
            <person name="Birren B."/>
        </authorList>
    </citation>
    <scope>NUCLEOTIDE SEQUENCE [LARGE SCALE GENOMIC DNA]</scope>
    <source>
        <strain evidence="2">PRA339</strain>
    </source>
</reference>
<dbReference type="HOGENOM" id="CLU_963014_0_0_1"/>
<evidence type="ECO:0000313" key="1">
    <source>
        <dbReference type="EMBL" id="KCZ82033.1"/>
    </source>
</evidence>
<dbReference type="EMBL" id="KK365133">
    <property type="protein sequence ID" value="KCZ82033.1"/>
    <property type="molecule type" value="Genomic_DNA"/>
</dbReference>
<dbReference type="OrthoDB" id="10289377at2759"/>